<keyword evidence="2" id="KW-1185">Reference proteome</keyword>
<sequence>MPYKNVSDLPEAQVDQYSAHQKEAFLKAFNNALEQYDGDEHRAFAVAHSAAKKAGEHQETSR</sequence>
<evidence type="ECO:0000313" key="1">
    <source>
        <dbReference type="EMBL" id="AFZ66312.1"/>
    </source>
</evidence>
<accession>K9ZZF2</accession>
<name>K9ZZF2_DEIPD</name>
<evidence type="ECO:0000313" key="2">
    <source>
        <dbReference type="Proteomes" id="UP000010467"/>
    </source>
</evidence>
<protein>
    <submittedName>
        <fullName evidence="1">Putative cation transport regulator</fullName>
    </submittedName>
</protein>
<dbReference type="RefSeq" id="WP_015234622.1">
    <property type="nucleotide sequence ID" value="NC_019793.1"/>
</dbReference>
<dbReference type="HOGENOM" id="CLU_2896637_0_0_0"/>
<dbReference type="KEGG" id="dpd:Deipe_0733"/>
<gene>
    <name evidence="1" type="ordered locus">Deipe_0733</name>
</gene>
<proteinExistence type="predicted"/>
<dbReference type="SUPFAM" id="SSF140376">
    <property type="entry name" value="ChaB-like"/>
    <property type="match status" value="1"/>
</dbReference>
<reference evidence="2" key="1">
    <citation type="submission" date="2012-03" db="EMBL/GenBank/DDBJ databases">
        <title>Complete sequence of chromosome of Deinococcus peraridilitoris DSM 19664.</title>
        <authorList>
            <person name="Lucas S."/>
            <person name="Copeland A."/>
            <person name="Lapidus A."/>
            <person name="Glavina del Rio T."/>
            <person name="Dalin E."/>
            <person name="Tice H."/>
            <person name="Bruce D."/>
            <person name="Goodwin L."/>
            <person name="Pitluck S."/>
            <person name="Peters L."/>
            <person name="Mikhailova N."/>
            <person name="Lu M."/>
            <person name="Kyrpides N."/>
            <person name="Mavromatis K."/>
            <person name="Ivanova N."/>
            <person name="Brettin T."/>
            <person name="Detter J.C."/>
            <person name="Han C."/>
            <person name="Larimer F."/>
            <person name="Land M."/>
            <person name="Hauser L."/>
            <person name="Markowitz V."/>
            <person name="Cheng J.-F."/>
            <person name="Hugenholtz P."/>
            <person name="Woyke T."/>
            <person name="Wu D."/>
            <person name="Pukall R."/>
            <person name="Steenblock K."/>
            <person name="Brambilla E."/>
            <person name="Klenk H.-P."/>
            <person name="Eisen J.A."/>
        </authorList>
    </citation>
    <scope>NUCLEOTIDE SEQUENCE [LARGE SCALE GENOMIC DNA]</scope>
    <source>
        <strain evidence="2">DSM 19664 / LMG 22246 / CIP 109416 / KR-200</strain>
    </source>
</reference>
<dbReference type="eggNOG" id="ENOG502ZPYT">
    <property type="taxonomic scope" value="Bacteria"/>
</dbReference>
<dbReference type="OrthoDB" id="73307at2"/>
<dbReference type="Gene3D" id="1.10.1740.70">
    <property type="entry name" value="ChaB"/>
    <property type="match status" value="1"/>
</dbReference>
<dbReference type="EMBL" id="CP003382">
    <property type="protein sequence ID" value="AFZ66312.1"/>
    <property type="molecule type" value="Genomic_DNA"/>
</dbReference>
<organism evidence="1 2">
    <name type="scientific">Deinococcus peraridilitoris (strain DSM 19664 / LMG 22246 / CIP 109416 / KR-200)</name>
    <dbReference type="NCBI Taxonomy" id="937777"/>
    <lineage>
        <taxon>Bacteria</taxon>
        <taxon>Thermotogati</taxon>
        <taxon>Deinococcota</taxon>
        <taxon>Deinococci</taxon>
        <taxon>Deinococcales</taxon>
        <taxon>Deinococcaceae</taxon>
        <taxon>Deinococcus</taxon>
    </lineage>
</organism>
<dbReference type="AlphaFoldDB" id="K9ZZF2"/>
<dbReference type="Proteomes" id="UP000010467">
    <property type="component" value="Chromosome"/>
</dbReference>
<dbReference type="Pfam" id="PF06150">
    <property type="entry name" value="ChaB"/>
    <property type="match status" value="1"/>
</dbReference>
<dbReference type="PATRIC" id="fig|937777.3.peg.738"/>
<dbReference type="InterPro" id="IPR037205">
    <property type="entry name" value="ChaB_sf"/>
</dbReference>
<dbReference type="InterPro" id="IPR009317">
    <property type="entry name" value="ChaB"/>
</dbReference>